<keyword evidence="7" id="KW-1185">Reference proteome</keyword>
<evidence type="ECO:0000256" key="5">
    <source>
        <dbReference type="SAM" id="Phobius"/>
    </source>
</evidence>
<feature type="repeat" description="TPR" evidence="3">
    <location>
        <begin position="473"/>
        <end position="506"/>
    </location>
</feature>
<dbReference type="HOGENOM" id="CLU_025919_0_0_4"/>
<organism evidence="6 7">
    <name type="scientific">Herminiimonas arsenicoxydans</name>
    <dbReference type="NCBI Taxonomy" id="204773"/>
    <lineage>
        <taxon>Bacteria</taxon>
        <taxon>Pseudomonadati</taxon>
        <taxon>Pseudomonadota</taxon>
        <taxon>Betaproteobacteria</taxon>
        <taxon>Burkholderiales</taxon>
        <taxon>Oxalobacteraceae</taxon>
        <taxon>Herminiimonas</taxon>
    </lineage>
</organism>
<feature type="transmembrane region" description="Helical" evidence="5">
    <location>
        <begin position="393"/>
        <end position="409"/>
    </location>
</feature>
<proteinExistence type="predicted"/>
<dbReference type="eggNOG" id="COG0457">
    <property type="taxonomic scope" value="Bacteria"/>
</dbReference>
<name>A4G8A3_HERAR</name>
<dbReference type="SUPFAM" id="SSF48452">
    <property type="entry name" value="TPR-like"/>
    <property type="match status" value="1"/>
</dbReference>
<dbReference type="InterPro" id="IPR019734">
    <property type="entry name" value="TPR_rpt"/>
</dbReference>
<reference evidence="6 7" key="1">
    <citation type="journal article" date="2007" name="PLoS Genet.">
        <title>A tale of two oxidation states: bacterial colonization of arsenic-rich environments.</title>
        <authorList>
            <person name="Muller D."/>
            <person name="Medigue C."/>
            <person name="Koechler S."/>
            <person name="Barbe V."/>
            <person name="Barakat M."/>
            <person name="Talla E."/>
            <person name="Bonnefoy V."/>
            <person name="Krin E."/>
            <person name="Arsene-Ploetze F."/>
            <person name="Carapito C."/>
            <person name="Chandler M."/>
            <person name="Cournoyer B."/>
            <person name="Cruveiller S."/>
            <person name="Dossat C."/>
            <person name="Duval S."/>
            <person name="Heymann M."/>
            <person name="Leize E."/>
            <person name="Lieutaud A."/>
            <person name="Lievremont D."/>
            <person name="Makita Y."/>
            <person name="Mangenot S."/>
            <person name="Nitschke W."/>
            <person name="Ortet P."/>
            <person name="Perdrial N."/>
            <person name="Schoepp B."/>
            <person name="Siguier N."/>
            <person name="Simeonova D.D."/>
            <person name="Rouy Z."/>
            <person name="Segurens B."/>
            <person name="Turlin E."/>
            <person name="Vallenet D."/>
            <person name="Van Dorsselaer A."/>
            <person name="Weiss S."/>
            <person name="Weissenbach J."/>
            <person name="Lett M.C."/>
            <person name="Danchin A."/>
            <person name="Bertin P.N."/>
        </authorList>
    </citation>
    <scope>NUCLEOTIDE SEQUENCE [LARGE SCALE GENOMIC DNA]</scope>
    <source>
        <strain evidence="7">ULPAs1</strain>
    </source>
</reference>
<dbReference type="InterPro" id="IPR050498">
    <property type="entry name" value="Ycf3"/>
</dbReference>
<protein>
    <submittedName>
        <fullName evidence="6">Uncharacterized protein</fullName>
    </submittedName>
</protein>
<dbReference type="PROSITE" id="PS50005">
    <property type="entry name" value="TPR"/>
    <property type="match status" value="2"/>
</dbReference>
<dbReference type="Pfam" id="PF13414">
    <property type="entry name" value="TPR_11"/>
    <property type="match status" value="1"/>
</dbReference>
<keyword evidence="2 3" id="KW-0802">TPR repeat</keyword>
<keyword evidence="5" id="KW-0812">Transmembrane</keyword>
<dbReference type="SMART" id="SM00028">
    <property type="entry name" value="TPR"/>
    <property type="match status" value="3"/>
</dbReference>
<evidence type="ECO:0000313" key="6">
    <source>
        <dbReference type="EMBL" id="CAL62740.1"/>
    </source>
</evidence>
<gene>
    <name evidence="6" type="ordered locus">HEAR2618</name>
</gene>
<dbReference type="Pfam" id="PF13181">
    <property type="entry name" value="TPR_8"/>
    <property type="match status" value="1"/>
</dbReference>
<evidence type="ECO:0000256" key="2">
    <source>
        <dbReference type="ARBA" id="ARBA00022803"/>
    </source>
</evidence>
<dbReference type="STRING" id="204773.HEAR2618"/>
<evidence type="ECO:0000313" key="7">
    <source>
        <dbReference type="Proteomes" id="UP000006697"/>
    </source>
</evidence>
<feature type="transmembrane region" description="Helical" evidence="5">
    <location>
        <begin position="81"/>
        <end position="102"/>
    </location>
</feature>
<feature type="transmembrane region" description="Helical" evidence="5">
    <location>
        <begin position="311"/>
        <end position="332"/>
    </location>
</feature>
<feature type="transmembrane region" description="Helical" evidence="5">
    <location>
        <begin position="222"/>
        <end position="239"/>
    </location>
</feature>
<feature type="transmembrane region" description="Helical" evidence="5">
    <location>
        <begin position="366"/>
        <end position="386"/>
    </location>
</feature>
<feature type="region of interest" description="Disordered" evidence="4">
    <location>
        <begin position="552"/>
        <end position="582"/>
    </location>
</feature>
<dbReference type="PROSITE" id="PS51257">
    <property type="entry name" value="PROKAR_LIPOPROTEIN"/>
    <property type="match status" value="1"/>
</dbReference>
<dbReference type="EMBL" id="CU207211">
    <property type="protein sequence ID" value="CAL62740.1"/>
    <property type="molecule type" value="Genomic_DNA"/>
</dbReference>
<keyword evidence="5" id="KW-1133">Transmembrane helix</keyword>
<feature type="transmembrane region" description="Helical" evidence="5">
    <location>
        <begin position="180"/>
        <end position="202"/>
    </location>
</feature>
<dbReference type="KEGG" id="har:HEAR2618"/>
<dbReference type="Proteomes" id="UP000006697">
    <property type="component" value="Chromosome"/>
</dbReference>
<evidence type="ECO:0000256" key="3">
    <source>
        <dbReference type="PROSITE-ProRule" id="PRU00339"/>
    </source>
</evidence>
<dbReference type="InterPro" id="IPR011990">
    <property type="entry name" value="TPR-like_helical_dom_sf"/>
</dbReference>
<keyword evidence="5" id="KW-0472">Membrane</keyword>
<feature type="transmembrane region" description="Helical" evidence="5">
    <location>
        <begin position="339"/>
        <end position="360"/>
    </location>
</feature>
<dbReference type="PANTHER" id="PTHR44858">
    <property type="entry name" value="TETRATRICOPEPTIDE REPEAT PROTEIN 6"/>
    <property type="match status" value="1"/>
</dbReference>
<evidence type="ECO:0000256" key="1">
    <source>
        <dbReference type="ARBA" id="ARBA00022737"/>
    </source>
</evidence>
<keyword evidence="1" id="KW-0677">Repeat</keyword>
<dbReference type="PANTHER" id="PTHR44858:SF1">
    <property type="entry name" value="UDP-N-ACETYLGLUCOSAMINE--PEPTIDE N-ACETYLGLUCOSAMINYLTRANSFERASE SPINDLY-RELATED"/>
    <property type="match status" value="1"/>
</dbReference>
<evidence type="ECO:0000256" key="4">
    <source>
        <dbReference type="SAM" id="MobiDB-lite"/>
    </source>
</evidence>
<feature type="transmembrane region" description="Helical" evidence="5">
    <location>
        <begin position="272"/>
        <end position="291"/>
    </location>
</feature>
<feature type="transmembrane region" description="Helical" evidence="5">
    <location>
        <begin position="7"/>
        <end position="28"/>
    </location>
</feature>
<dbReference type="AlphaFoldDB" id="A4G8A3"/>
<dbReference type="OrthoDB" id="509324at2"/>
<feature type="transmembrane region" description="Helical" evidence="5">
    <location>
        <begin position="149"/>
        <end position="168"/>
    </location>
</feature>
<dbReference type="Gene3D" id="1.25.40.10">
    <property type="entry name" value="Tetratricopeptide repeat domain"/>
    <property type="match status" value="1"/>
</dbReference>
<accession>A4G8A3</accession>
<feature type="repeat" description="TPR" evidence="3">
    <location>
        <begin position="439"/>
        <end position="472"/>
    </location>
</feature>
<sequence>MKKYQYLVLPMTFFLLILIAASCLYVPFLSNSIIFDDHSFFAGLSVYDYAQVPLSLKPRQFPYFTLGFIQVLSGSIEANRIVSLGLHVSIACLIFLIVRLLIKDVTAKSDFNDSVSEDYRCNSRTQIISGVCALWFLLNPIAVYGAAYLAQRTILFATLFALISLWFYRRAFAENRTADIFTAALFYTMAVFSKEHAIMLPLAAVSLTALFEGSRRSHFKRILLYLILCLPAAITVLLASKHIVASSYEPDVGAMIPQMHEIALLAKPWGKWLLSIILQAGFFFDYLAFWMVPDVRLLSADMRFDFVDIWFSWWVFPKAFLFFLSPILAIYFLRKKGLIAFFCCGLLYCWFLFLTEVAAVRFQEPFVLYRSYLWAPGYVMMMVAVCARFSRRWLVIAAIPVFAIFFLLARERLTSLATEASVWKDAASKLVSPSLIGSDRIFYNRGRAYLQEKKYAEAIDDFSHTIQQSPRVSQAYYNRALAYYSLEKYPEAMADLNHALLLNENNAYIQYLRGLVFERRGCVTTAKRAFTASMVLGDQMAKMKLNDLAKNNPDARKQDQSLDDAACPAWSSDIPAGTEMSD</sequence>
<feature type="transmembrane region" description="Helical" evidence="5">
    <location>
        <begin position="123"/>
        <end position="143"/>
    </location>
</feature>